<dbReference type="EMBL" id="FNLO01000010">
    <property type="protein sequence ID" value="SDV50063.1"/>
    <property type="molecule type" value="Genomic_DNA"/>
</dbReference>
<keyword evidence="2 4" id="KW-0808">Transferase</keyword>
<accession>A0A1H2PSQ2</accession>
<evidence type="ECO:0000256" key="2">
    <source>
        <dbReference type="ARBA" id="ARBA00022679"/>
    </source>
</evidence>
<dbReference type="AlphaFoldDB" id="A0A1H2PSQ2"/>
<reference evidence="5" key="1">
    <citation type="submission" date="2016-09" db="EMBL/GenBank/DDBJ databases">
        <authorList>
            <person name="Varghese N."/>
            <person name="Submissions S."/>
        </authorList>
    </citation>
    <scope>NUCLEOTIDE SEQUENCE [LARGE SCALE GENOMIC DNA]</scope>
    <source>
        <strain evidence="5">JS23</strain>
    </source>
</reference>
<dbReference type="OrthoDB" id="433681at2"/>
<dbReference type="RefSeq" id="WP_091910735.1">
    <property type="nucleotide sequence ID" value="NZ_FNLO01000010.1"/>
</dbReference>
<dbReference type="Gene3D" id="3.40.50.2000">
    <property type="entry name" value="Glycogen Phosphorylase B"/>
    <property type="match status" value="2"/>
</dbReference>
<dbReference type="Proteomes" id="UP000243719">
    <property type="component" value="Unassembled WGS sequence"/>
</dbReference>
<dbReference type="Pfam" id="PF13692">
    <property type="entry name" value="Glyco_trans_1_4"/>
    <property type="match status" value="1"/>
</dbReference>
<sequence>MPLSRTGATSSQANVGIVCQALQNSGGFERYVRDLIGALHRRAITPRVYARRIDATLPEARLVEPAVLGVRWLPGKLRDAGFALLLQRRLSANRPRLLLTCNRGGAADIAICGGTHPGFLARIGRRPRFSDRIQIALEQRTYERAKRVVAHSALMAEELRRHYALADGKVVVLPPPADTRRFSPVDDARRAALRAALGLPTDRLVFVFSSTSHERKGYALLRDFFASTELPVCLLVVGRPVEAVDERIRYAGYRDDIENVFRAADYTVIASQYEPFGLVGVESVLCGTPLVSAANVGCLDVIDPTARIAFTRDTPGSLADAIGEAVRRAAAGEDARLRTPREALRYDPDVDRHVEALLALGATFGHAVR</sequence>
<feature type="domain" description="Glycosyltransferase subfamily 4-like N-terminal" evidence="3">
    <location>
        <begin position="26"/>
        <end position="181"/>
    </location>
</feature>
<evidence type="ECO:0000259" key="3">
    <source>
        <dbReference type="Pfam" id="PF13439"/>
    </source>
</evidence>
<keyword evidence="5" id="KW-1185">Reference proteome</keyword>
<name>A0A1H2PSQ2_9BURK</name>
<dbReference type="PANTHER" id="PTHR12526">
    <property type="entry name" value="GLYCOSYLTRANSFERASE"/>
    <property type="match status" value="1"/>
</dbReference>
<evidence type="ECO:0000256" key="1">
    <source>
        <dbReference type="ARBA" id="ARBA00022676"/>
    </source>
</evidence>
<evidence type="ECO:0000313" key="5">
    <source>
        <dbReference type="Proteomes" id="UP000243719"/>
    </source>
</evidence>
<proteinExistence type="predicted"/>
<keyword evidence="1" id="KW-0328">Glycosyltransferase</keyword>
<organism evidence="4 5">
    <name type="scientific">Chitinasiproducens palmae</name>
    <dbReference type="NCBI Taxonomy" id="1770053"/>
    <lineage>
        <taxon>Bacteria</taxon>
        <taxon>Pseudomonadati</taxon>
        <taxon>Pseudomonadota</taxon>
        <taxon>Betaproteobacteria</taxon>
        <taxon>Burkholderiales</taxon>
        <taxon>Burkholderiaceae</taxon>
        <taxon>Chitinasiproducens</taxon>
    </lineage>
</organism>
<protein>
    <submittedName>
        <fullName evidence="4">Glycosyltransferase involved in cell wall bisynthesis</fullName>
    </submittedName>
</protein>
<evidence type="ECO:0000313" key="4">
    <source>
        <dbReference type="EMBL" id="SDV50063.1"/>
    </source>
</evidence>
<dbReference type="GO" id="GO:0016757">
    <property type="term" value="F:glycosyltransferase activity"/>
    <property type="evidence" value="ECO:0007669"/>
    <property type="project" value="UniProtKB-KW"/>
</dbReference>
<dbReference type="Pfam" id="PF13439">
    <property type="entry name" value="Glyco_transf_4"/>
    <property type="match status" value="1"/>
</dbReference>
<dbReference type="PANTHER" id="PTHR12526:SF510">
    <property type="entry name" value="D-INOSITOL 3-PHOSPHATE GLYCOSYLTRANSFERASE"/>
    <property type="match status" value="1"/>
</dbReference>
<dbReference type="STRING" id="1770053.SAMN05216551_11087"/>
<dbReference type="SUPFAM" id="SSF53756">
    <property type="entry name" value="UDP-Glycosyltransferase/glycogen phosphorylase"/>
    <property type="match status" value="1"/>
</dbReference>
<gene>
    <name evidence="4" type="ORF">SAMN05216551_11087</name>
</gene>
<dbReference type="InterPro" id="IPR028098">
    <property type="entry name" value="Glyco_trans_4-like_N"/>
</dbReference>
<dbReference type="CDD" id="cd03801">
    <property type="entry name" value="GT4_PimA-like"/>
    <property type="match status" value="1"/>
</dbReference>